<dbReference type="InterPro" id="IPR018712">
    <property type="entry name" value="Tle1-like_cat"/>
</dbReference>
<sequence>MTVRQSGKPISNEELKQVAIDGGLKRALRECPPAKGDMIACRLYPSLSFFFDGTNNNMDRDLPLRKHSNVAKLFLAAIDSRQSGCFRRYLPGVGTPFQFPKIVGYTDQLKDDEGGTLGLGLGVGGDLRIKFALAEFSRILDVDWGPGSWKHMREITVAIFGFSRGATEARAFARRFVEQKCSKDGGKLYWNAPSGVRVPLRINFIGLFDTVASVGGPALHLDWASELAIPAEVERCVHYVAAHEVRQAFPLDSVRVDKTYPDNCEEVVYPGVHSDVGGGYGPDEQGRHQDLSLIPLRHMFAEALRAGVPLTPLDQMKVDFRADFDLRDDARVVKLYSDYMAALPSASGDTLEALIQPHRYLNFWWRGVLAHNNADARVLGNRYAKFSDSFCKAVPAGTDADHPACQSNEWVYDVPKDPEEQAKQLLREQKRLIRHIEFLRHPVERRAGPQSYPPMPRSLTPYEQMILSAWDAPGAPVAAVDQLLAEYVHDSVAAFTSWPCALYEQRGIYCDQTRYLAENDPIGPSDVAVA</sequence>
<dbReference type="EMBL" id="CP065686">
    <property type="protein sequence ID" value="QPS45036.1"/>
    <property type="molecule type" value="Genomic_DNA"/>
</dbReference>
<dbReference type="RefSeq" id="WP_006026294.1">
    <property type="nucleotide sequence ID" value="NZ_CP013380.1"/>
</dbReference>
<dbReference type="AlphaFoldDB" id="A0A7T2U3I7"/>
<proteinExistence type="predicted"/>
<dbReference type="Pfam" id="PF09994">
    <property type="entry name" value="T6SS_Tle1-like_cat"/>
    <property type="match status" value="2"/>
</dbReference>
<evidence type="ECO:0000259" key="1">
    <source>
        <dbReference type="Pfam" id="PF09994"/>
    </source>
</evidence>
<dbReference type="KEGG" id="bhg:I6G56_08255"/>
<accession>A0A7T2U3I7</accession>
<feature type="domain" description="T6SS Phospholipase effector Tle1-like catalytic" evidence="1">
    <location>
        <begin position="200"/>
        <end position="302"/>
    </location>
</feature>
<feature type="domain" description="T6SS Phospholipase effector Tle1-like catalytic" evidence="1">
    <location>
        <begin position="50"/>
        <end position="174"/>
    </location>
</feature>
<dbReference type="Proteomes" id="UP000594943">
    <property type="component" value="Chromosome 1"/>
</dbReference>
<dbReference type="PANTHER" id="PTHR33840:SF1">
    <property type="entry name" value="TLE1 PHOSPHOLIPASE DOMAIN-CONTAINING PROTEIN"/>
    <property type="match status" value="1"/>
</dbReference>
<evidence type="ECO:0000313" key="3">
    <source>
        <dbReference type="Proteomes" id="UP000594943"/>
    </source>
</evidence>
<gene>
    <name evidence="2" type="ORF">I6G56_08255</name>
</gene>
<name>A0A7T2U3I7_9BURK</name>
<protein>
    <submittedName>
        <fullName evidence="2">DUF2235 domain-containing protein</fullName>
    </submittedName>
</protein>
<dbReference type="PANTHER" id="PTHR33840">
    <property type="match status" value="1"/>
</dbReference>
<organism evidence="2 3">
    <name type="scientific">Burkholderia humptydooensis</name>
    <dbReference type="NCBI Taxonomy" id="430531"/>
    <lineage>
        <taxon>Bacteria</taxon>
        <taxon>Pseudomonadati</taxon>
        <taxon>Pseudomonadota</taxon>
        <taxon>Betaproteobacteria</taxon>
        <taxon>Burkholderiales</taxon>
        <taxon>Burkholderiaceae</taxon>
        <taxon>Burkholderia</taxon>
        <taxon>pseudomallei group</taxon>
    </lineage>
</organism>
<reference evidence="2 3" key="1">
    <citation type="submission" date="2020-12" db="EMBL/GenBank/DDBJ databases">
        <title>FDA dAtabase for Regulatory Grade micrObial Sequences (FDA-ARGOS): Supporting development and validation of Infectious Disease Dx tests.</title>
        <authorList>
            <person name="Nelson B."/>
            <person name="Plummer A."/>
            <person name="Tallon L."/>
            <person name="Sadzewicz L."/>
            <person name="Zhao X."/>
            <person name="Boylan J."/>
            <person name="Ott S."/>
            <person name="Bowen H."/>
            <person name="Vavikolanu K."/>
            <person name="Mehta A."/>
            <person name="Aluvathingal J."/>
            <person name="Nadendla S."/>
            <person name="Myers T."/>
            <person name="Yan Y."/>
            <person name="Sichtig H."/>
        </authorList>
    </citation>
    <scope>NUCLEOTIDE SEQUENCE [LARGE SCALE GENOMIC DNA]</scope>
    <source>
        <strain evidence="2 3">FDAARGOS_899</strain>
    </source>
</reference>
<evidence type="ECO:0000313" key="2">
    <source>
        <dbReference type="EMBL" id="QPS45036.1"/>
    </source>
</evidence>